<reference evidence="3 4" key="1">
    <citation type="submission" date="2019-07" db="EMBL/GenBank/DDBJ databases">
        <title>Whole genome shotgun sequence of Kocuria turfanensis NBRC 107627.</title>
        <authorList>
            <person name="Hosoyama A."/>
            <person name="Uohara A."/>
            <person name="Ohji S."/>
            <person name="Ichikawa N."/>
        </authorList>
    </citation>
    <scope>NUCLEOTIDE SEQUENCE [LARGE SCALE GENOMIC DNA]</scope>
    <source>
        <strain evidence="3 4">NBRC 107627</strain>
    </source>
</reference>
<feature type="transmembrane region" description="Helical" evidence="1">
    <location>
        <begin position="9"/>
        <end position="28"/>
    </location>
</feature>
<feature type="transmembrane region" description="Helical" evidence="1">
    <location>
        <begin position="182"/>
        <end position="202"/>
    </location>
</feature>
<accession>A0A512IH04</accession>
<dbReference type="InterPro" id="IPR003675">
    <property type="entry name" value="Rce1/LyrA-like_dom"/>
</dbReference>
<keyword evidence="1" id="KW-0472">Membrane</keyword>
<keyword evidence="1" id="KW-1133">Transmembrane helix</keyword>
<evidence type="ECO:0000313" key="3">
    <source>
        <dbReference type="EMBL" id="GEO96937.1"/>
    </source>
</evidence>
<evidence type="ECO:0000259" key="2">
    <source>
        <dbReference type="Pfam" id="PF02517"/>
    </source>
</evidence>
<dbReference type="PANTHER" id="PTHR35797:SF1">
    <property type="entry name" value="PROTEASE"/>
    <property type="match status" value="1"/>
</dbReference>
<dbReference type="STRING" id="388357.GCA_001580365_01881"/>
<feature type="transmembrane region" description="Helical" evidence="1">
    <location>
        <begin position="83"/>
        <end position="103"/>
    </location>
</feature>
<feature type="transmembrane region" description="Helical" evidence="1">
    <location>
        <begin position="140"/>
        <end position="162"/>
    </location>
</feature>
<dbReference type="RefSeq" id="WP_062735539.1">
    <property type="nucleotide sequence ID" value="NZ_BJZS01000101.1"/>
</dbReference>
<dbReference type="Proteomes" id="UP000321103">
    <property type="component" value="Unassembled WGS sequence"/>
</dbReference>
<name>A0A512IH04_9MICC</name>
<feature type="domain" description="CAAX prenyl protease 2/Lysostaphin resistance protein A-like" evidence="2">
    <location>
        <begin position="115"/>
        <end position="219"/>
    </location>
</feature>
<organism evidence="3 4">
    <name type="scientific">Kocuria turfanensis</name>
    <dbReference type="NCBI Taxonomy" id="388357"/>
    <lineage>
        <taxon>Bacteria</taxon>
        <taxon>Bacillati</taxon>
        <taxon>Actinomycetota</taxon>
        <taxon>Actinomycetes</taxon>
        <taxon>Micrococcales</taxon>
        <taxon>Micrococcaceae</taxon>
        <taxon>Kocuria</taxon>
    </lineage>
</organism>
<keyword evidence="1" id="KW-0812">Transmembrane</keyword>
<feature type="transmembrane region" description="Helical" evidence="1">
    <location>
        <begin position="109"/>
        <end position="128"/>
    </location>
</feature>
<dbReference type="GO" id="GO:0080120">
    <property type="term" value="P:CAAX-box protein maturation"/>
    <property type="evidence" value="ECO:0007669"/>
    <property type="project" value="UniProtKB-ARBA"/>
</dbReference>
<evidence type="ECO:0000313" key="4">
    <source>
        <dbReference type="Proteomes" id="UP000321103"/>
    </source>
</evidence>
<dbReference type="PANTHER" id="PTHR35797">
    <property type="entry name" value="PROTEASE-RELATED"/>
    <property type="match status" value="1"/>
</dbReference>
<gene>
    <name evidence="3" type="ORF">KTU01_30600</name>
</gene>
<dbReference type="GO" id="GO:0004175">
    <property type="term" value="F:endopeptidase activity"/>
    <property type="evidence" value="ECO:0007669"/>
    <property type="project" value="UniProtKB-ARBA"/>
</dbReference>
<dbReference type="Pfam" id="PF02517">
    <property type="entry name" value="Rce1-like"/>
    <property type="match status" value="1"/>
</dbReference>
<sequence length="271" mass="28722">MSHGTSFRPWWFLAVTFGWSWAFWWAAVWSGGSWRDPLPFVLFAVGGTGPLLSAVLLLRVAGRREDEVDFWRRLVGVRLLRPRWWVLVVVVALLPSVVGRAVTGGDGAGLGYGAPLVLATAVVAGVLEEPGWRGYAVDALSARHGAVPAAGIVGAAWALWHLPLFFLPGSYQHGLGAGSTDFWLFLLNLLALSFVYAAVYFITGRSILAVVVLHALANAPGELVSVSPARGVETAVTLVLAAAAVLGLVRRARGRPDRDSGASGPAPVLGE</sequence>
<comment type="caution">
    <text evidence="3">The sequence shown here is derived from an EMBL/GenBank/DDBJ whole genome shotgun (WGS) entry which is preliminary data.</text>
</comment>
<dbReference type="AlphaFoldDB" id="A0A512IH04"/>
<protein>
    <submittedName>
        <fullName evidence="3">Peptidase</fullName>
    </submittedName>
</protein>
<evidence type="ECO:0000256" key="1">
    <source>
        <dbReference type="SAM" id="Phobius"/>
    </source>
</evidence>
<dbReference type="EMBL" id="BJZS01000101">
    <property type="protein sequence ID" value="GEO96937.1"/>
    <property type="molecule type" value="Genomic_DNA"/>
</dbReference>
<keyword evidence="4" id="KW-1185">Reference proteome</keyword>
<feature type="transmembrane region" description="Helical" evidence="1">
    <location>
        <begin position="40"/>
        <end position="62"/>
    </location>
</feature>
<dbReference type="InterPro" id="IPR042150">
    <property type="entry name" value="MmRce1-like"/>
</dbReference>
<proteinExistence type="predicted"/>